<protein>
    <submittedName>
        <fullName evidence="1">Uncharacterized protein</fullName>
    </submittedName>
</protein>
<dbReference type="EMBL" id="KY229234">
    <property type="protein sequence ID" value="AQQ75440.1"/>
    <property type="molecule type" value="Genomic_DNA"/>
</dbReference>
<gene>
    <name evidence="1" type="ORF">JdFRA1000001_07c</name>
</gene>
<reference evidence="1" key="1">
    <citation type="journal article" date="2017" name="MBio">
        <title>Viruses in the Oceanic Basement.</title>
        <authorList>
            <person name="Nigro O.D."/>
            <person name="Jungbluth S.P."/>
            <person name="Steward G.F."/>
            <person name="Rappe M.S."/>
        </authorList>
    </citation>
    <scope>NUCLEOTIDE SEQUENCE</scope>
    <source>
        <strain evidence="1">JdFRA1000001</strain>
    </source>
</reference>
<sequence length="69" mass="7755">MVVCVFLFFGCIDKLLLLGGMNPKLFDSLLDISENIILAGASWYLDSKRYVIHLLGHKKYVGIQNPILS</sequence>
<evidence type="ECO:0000313" key="1">
    <source>
        <dbReference type="EMBL" id="AQQ75440.1"/>
    </source>
</evidence>
<organism evidence="1">
    <name type="scientific">uncultured archaeal virus</name>
    <dbReference type="NCBI Taxonomy" id="1960247"/>
    <lineage>
        <taxon>Viruses</taxon>
        <taxon>environmental samples</taxon>
    </lineage>
</organism>
<name>A0A1S5Y2Z4_9VIRU</name>
<accession>A0A1S5Y2Z4</accession>
<proteinExistence type="predicted"/>